<dbReference type="OrthoDB" id="8926444at2"/>
<accession>A0A2A2TDF4</accession>
<dbReference type="AlphaFoldDB" id="A0A2A2TDF4"/>
<evidence type="ECO:0000313" key="2">
    <source>
        <dbReference type="Proteomes" id="UP000218238"/>
    </source>
</evidence>
<sequence>MNIYFSDSSNINEWTEWHLTLRGWKRGSEKCEDSPLEKKVNPPIDRILTCRYHQSLSTNSIWIQKHTSDVWKTSDCEILTQTLEKFGNCPQSL</sequence>
<name>A0A2A2TDF4_9CYAN</name>
<reference evidence="1 2" key="1">
    <citation type="submission" date="2017-08" db="EMBL/GenBank/DDBJ databases">
        <title>Draft genome sequence of filamentous cyanobacterium Calothrix elsteri CCALA 953.</title>
        <authorList>
            <person name="Gagunashvili A.N."/>
            <person name="Elster J."/>
            <person name="Andresson O.S."/>
        </authorList>
    </citation>
    <scope>NUCLEOTIDE SEQUENCE [LARGE SCALE GENOMIC DNA]</scope>
    <source>
        <strain evidence="1 2">CCALA 953</strain>
    </source>
</reference>
<dbReference type="Proteomes" id="UP000218238">
    <property type="component" value="Unassembled WGS sequence"/>
</dbReference>
<keyword evidence="2" id="KW-1185">Reference proteome</keyword>
<protein>
    <submittedName>
        <fullName evidence="1">Uncharacterized protein</fullName>
    </submittedName>
</protein>
<proteinExistence type="predicted"/>
<dbReference type="RefSeq" id="WP_095723988.1">
    <property type="nucleotide sequence ID" value="NZ_NTFS01000353.1"/>
</dbReference>
<dbReference type="EMBL" id="NTFS01000353">
    <property type="protein sequence ID" value="PAX51676.1"/>
    <property type="molecule type" value="Genomic_DNA"/>
</dbReference>
<evidence type="ECO:0000313" key="1">
    <source>
        <dbReference type="EMBL" id="PAX51676.1"/>
    </source>
</evidence>
<organism evidence="1 2">
    <name type="scientific">Brunnivagina elsteri CCALA 953</name>
    <dbReference type="NCBI Taxonomy" id="987040"/>
    <lineage>
        <taxon>Bacteria</taxon>
        <taxon>Bacillati</taxon>
        <taxon>Cyanobacteriota</taxon>
        <taxon>Cyanophyceae</taxon>
        <taxon>Nostocales</taxon>
        <taxon>Calotrichaceae</taxon>
        <taxon>Brunnivagina</taxon>
    </lineage>
</organism>
<comment type="caution">
    <text evidence="1">The sequence shown here is derived from an EMBL/GenBank/DDBJ whole genome shotgun (WGS) entry which is preliminary data.</text>
</comment>
<gene>
    <name evidence="1" type="ORF">CK510_23530</name>
</gene>